<dbReference type="InterPro" id="IPR001969">
    <property type="entry name" value="Aspartic_peptidase_AS"/>
</dbReference>
<evidence type="ECO:0000256" key="2">
    <source>
        <dbReference type="ARBA" id="ARBA00022670"/>
    </source>
</evidence>
<dbReference type="GO" id="GO:0016485">
    <property type="term" value="P:protein processing"/>
    <property type="evidence" value="ECO:0007669"/>
    <property type="project" value="UniProtKB-ARBA"/>
</dbReference>
<dbReference type="PANTHER" id="PTHR47966">
    <property type="entry name" value="BETA-SITE APP-CLEAVING ENZYME, ISOFORM A-RELATED"/>
    <property type="match status" value="1"/>
</dbReference>
<reference evidence="11" key="1">
    <citation type="submission" date="2021-01" db="EMBL/GenBank/DDBJ databases">
        <authorList>
            <person name="Corre E."/>
            <person name="Pelletier E."/>
            <person name="Niang G."/>
            <person name="Scheremetjew M."/>
            <person name="Finn R."/>
            <person name="Kale V."/>
            <person name="Holt S."/>
            <person name="Cochrane G."/>
            <person name="Meng A."/>
            <person name="Brown T."/>
            <person name="Cohen L."/>
        </authorList>
    </citation>
    <scope>NUCLEOTIDE SEQUENCE</scope>
    <source>
        <strain evidence="11">OF101</strain>
    </source>
</reference>
<keyword evidence="3 7" id="KW-0064">Aspartyl protease</keyword>
<dbReference type="InterPro" id="IPR001461">
    <property type="entry name" value="Aspartic_peptidase_A1"/>
</dbReference>
<dbReference type="GO" id="GO:0004190">
    <property type="term" value="F:aspartic-type endopeptidase activity"/>
    <property type="evidence" value="ECO:0007669"/>
    <property type="project" value="UniProtKB-KW"/>
</dbReference>
<feature type="region of interest" description="Disordered" evidence="8">
    <location>
        <begin position="109"/>
        <end position="129"/>
    </location>
</feature>
<keyword evidence="4 7" id="KW-0378">Hydrolase</keyword>
<proteinExistence type="inferred from homology"/>
<evidence type="ECO:0000256" key="1">
    <source>
        <dbReference type="ARBA" id="ARBA00007447"/>
    </source>
</evidence>
<dbReference type="SUPFAM" id="SSF50630">
    <property type="entry name" value="Acid proteases"/>
    <property type="match status" value="1"/>
</dbReference>
<dbReference type="PROSITE" id="PS51767">
    <property type="entry name" value="PEPTIDASE_A1"/>
    <property type="match status" value="1"/>
</dbReference>
<evidence type="ECO:0000256" key="7">
    <source>
        <dbReference type="RuleBase" id="RU000454"/>
    </source>
</evidence>
<name>A0A7S1RZN1_ALECA</name>
<evidence type="ECO:0000256" key="3">
    <source>
        <dbReference type="ARBA" id="ARBA00022750"/>
    </source>
</evidence>
<evidence type="ECO:0000259" key="10">
    <source>
        <dbReference type="PROSITE" id="PS51767"/>
    </source>
</evidence>
<feature type="region of interest" description="Disordered" evidence="8">
    <location>
        <begin position="397"/>
        <end position="416"/>
    </location>
</feature>
<evidence type="ECO:0000256" key="6">
    <source>
        <dbReference type="PIRSR" id="PIRSR601461-2"/>
    </source>
</evidence>
<dbReference type="Gene3D" id="2.40.70.10">
    <property type="entry name" value="Acid Proteases"/>
    <property type="match status" value="3"/>
</dbReference>
<keyword evidence="6" id="KW-1015">Disulfide bond</keyword>
<feature type="domain" description="Peptidase A1" evidence="10">
    <location>
        <begin position="59"/>
        <end position="374"/>
    </location>
</feature>
<feature type="active site" evidence="5">
    <location>
        <position position="77"/>
    </location>
</feature>
<feature type="signal peptide" evidence="9">
    <location>
        <begin position="1"/>
        <end position="25"/>
    </location>
</feature>
<evidence type="ECO:0000256" key="5">
    <source>
        <dbReference type="PIRSR" id="PIRSR601461-1"/>
    </source>
</evidence>
<feature type="compositionally biased region" description="Low complexity" evidence="8">
    <location>
        <begin position="406"/>
        <end position="416"/>
    </location>
</feature>
<dbReference type="FunFam" id="2.40.70.10:FF:000115">
    <property type="entry name" value="Lysosomal aspartic protease"/>
    <property type="match status" value="1"/>
</dbReference>
<feature type="chain" id="PRO_5031126908" description="Peptidase A1 domain-containing protein" evidence="9">
    <location>
        <begin position="26"/>
        <end position="416"/>
    </location>
</feature>
<protein>
    <recommendedName>
        <fullName evidence="10">Peptidase A1 domain-containing protein</fullName>
    </recommendedName>
</protein>
<evidence type="ECO:0000256" key="4">
    <source>
        <dbReference type="ARBA" id="ARBA00022801"/>
    </source>
</evidence>
<dbReference type="AlphaFoldDB" id="A0A7S1RZN1"/>
<keyword evidence="9" id="KW-0732">Signal</keyword>
<evidence type="ECO:0000313" key="11">
    <source>
        <dbReference type="EMBL" id="CAD9180440.1"/>
    </source>
</evidence>
<dbReference type="PRINTS" id="PR00792">
    <property type="entry name" value="PEPSIN"/>
</dbReference>
<organism evidence="11">
    <name type="scientific">Alexandrium catenella</name>
    <name type="common">Red tide dinoflagellate</name>
    <name type="synonym">Gonyaulax catenella</name>
    <dbReference type="NCBI Taxonomy" id="2925"/>
    <lineage>
        <taxon>Eukaryota</taxon>
        <taxon>Sar</taxon>
        <taxon>Alveolata</taxon>
        <taxon>Dinophyceae</taxon>
        <taxon>Gonyaulacales</taxon>
        <taxon>Pyrocystaceae</taxon>
        <taxon>Alexandrium</taxon>
    </lineage>
</organism>
<evidence type="ECO:0000256" key="8">
    <source>
        <dbReference type="SAM" id="MobiDB-lite"/>
    </source>
</evidence>
<dbReference type="InterPro" id="IPR021109">
    <property type="entry name" value="Peptidase_aspartic_dom_sf"/>
</dbReference>
<dbReference type="PROSITE" id="PS00141">
    <property type="entry name" value="ASP_PROTEASE"/>
    <property type="match status" value="1"/>
</dbReference>
<dbReference type="PANTHER" id="PTHR47966:SF51">
    <property type="entry name" value="BETA-SITE APP-CLEAVING ENZYME, ISOFORM A-RELATED"/>
    <property type="match status" value="1"/>
</dbReference>
<dbReference type="EMBL" id="HBGE01096147">
    <property type="protein sequence ID" value="CAD9180440.1"/>
    <property type="molecule type" value="Transcribed_RNA"/>
</dbReference>
<feature type="active site" evidence="5">
    <location>
        <position position="274"/>
    </location>
</feature>
<feature type="disulfide bond" evidence="6">
    <location>
        <begin position="90"/>
        <end position="95"/>
    </location>
</feature>
<keyword evidence="2 7" id="KW-0645">Protease</keyword>
<comment type="similarity">
    <text evidence="1 7">Belongs to the peptidase A1 family.</text>
</comment>
<dbReference type="Pfam" id="PF00026">
    <property type="entry name" value="Asp"/>
    <property type="match status" value="1"/>
</dbReference>
<sequence length="416" mass="44670">MRKPYYHAALTISMVLLAIPEGAFGATSTVVSLARHKIRMRLGSEGGVKRSGVVHKTAYFGTLQIGSPPQSFSVVFDTGSGNLLVPAEDCQSQACRSHERFAQASSATAMEVSCDGTPRRPSDPDPKDEVTITFGTGEIWGRCVQDMICLGSTCERGSFVAATYESTIPFTSFAFDGVLGLGLSGMSQGPDFNFMQRMAKGNVLKQSIFSVFLSDDDGERSEVSFGEAKAEHMASELFWVDVARDSGYWEVKIDDIAVDNALQDLCPGCVVAVDTGTSELAGPSSVINELAHKLNVLPDCSNFGSLPRLGFQIGGRILNLEPRDYVDRANGRCDVSLMPLDVPPPQGPLFVFGIPFLQKFYTVYDQDTRRVGFAAAKHVNQASNHSASLIVDGRQISRAGPGGAQPGRRGSSFLSA</sequence>
<evidence type="ECO:0000256" key="9">
    <source>
        <dbReference type="SAM" id="SignalP"/>
    </source>
</evidence>
<dbReference type="InterPro" id="IPR033121">
    <property type="entry name" value="PEPTIDASE_A1"/>
</dbReference>
<feature type="compositionally biased region" description="Basic and acidic residues" evidence="8">
    <location>
        <begin position="117"/>
        <end position="129"/>
    </location>
</feature>
<gene>
    <name evidence="11" type="ORF">ACAT0790_LOCUS57212</name>
</gene>
<accession>A0A7S1RZN1</accession>